<proteinExistence type="predicted"/>
<keyword evidence="2" id="KW-0472">Membrane</keyword>
<feature type="transmembrane region" description="Helical" evidence="2">
    <location>
        <begin position="42"/>
        <end position="63"/>
    </location>
</feature>
<name>A0ABX8BH92_9BACT</name>
<keyword evidence="4" id="KW-1185">Reference proteome</keyword>
<sequence length="184" mass="19872">MRLRTFGKAIAFSLGGALAGVSVAVLTGFFLSDRLSDDLLPLLWLVGGVGGLAVGASQVSWGHRRRHRRRRRRPQVVLPPMMKPAGSSATSATASEASTGAVVPGDMCELFRQATDATPTELLNVRVCDIRLDGEGEPLSVRLTQNGQEREVFLVHDYHRGTVAEALEAALQREPGNRRAKLFA</sequence>
<feature type="compositionally biased region" description="Low complexity" evidence="1">
    <location>
        <begin position="85"/>
        <end position="98"/>
    </location>
</feature>
<dbReference type="RefSeq" id="WP_211430344.1">
    <property type="nucleotide sequence ID" value="NZ_CP072649.1"/>
</dbReference>
<dbReference type="Proteomes" id="UP000676506">
    <property type="component" value="Chromosome 2"/>
</dbReference>
<keyword evidence="2" id="KW-0812">Transmembrane</keyword>
<feature type="region of interest" description="Disordered" evidence="1">
    <location>
        <begin position="63"/>
        <end position="98"/>
    </location>
</feature>
<keyword evidence="2" id="KW-1133">Transmembrane helix</keyword>
<accession>A0ABX8BH92</accession>
<evidence type="ECO:0000256" key="2">
    <source>
        <dbReference type="SAM" id="Phobius"/>
    </source>
</evidence>
<gene>
    <name evidence="3" type="ORF">J8C06_11710</name>
</gene>
<dbReference type="EMBL" id="CP072649">
    <property type="protein sequence ID" value="QUW04455.1"/>
    <property type="molecule type" value="Genomic_DNA"/>
</dbReference>
<protein>
    <submittedName>
        <fullName evidence="3">Uncharacterized protein</fullName>
    </submittedName>
</protein>
<feature type="transmembrane region" description="Helical" evidence="2">
    <location>
        <begin position="9"/>
        <end position="30"/>
    </location>
</feature>
<evidence type="ECO:0000313" key="3">
    <source>
        <dbReference type="EMBL" id="QUW04455.1"/>
    </source>
</evidence>
<reference evidence="3 4" key="1">
    <citation type="submission" date="2021-03" db="EMBL/GenBank/DDBJ databases">
        <title>Genomic and phenotypic characterization of Chloracidobacterium isolates provides evidence for multiple species.</title>
        <authorList>
            <person name="Saini M.K."/>
            <person name="Costas A.M.G."/>
            <person name="Tank M."/>
            <person name="Bryant D.A."/>
        </authorList>
    </citation>
    <scope>NUCLEOTIDE SEQUENCE [LARGE SCALE GENOMIC DNA]</scope>
    <source>
        <strain evidence="3 4">BV2-C</strain>
    </source>
</reference>
<evidence type="ECO:0000313" key="4">
    <source>
        <dbReference type="Proteomes" id="UP000676506"/>
    </source>
</evidence>
<organism evidence="3 4">
    <name type="scientific">Chloracidobacterium validum</name>
    <dbReference type="NCBI Taxonomy" id="2821543"/>
    <lineage>
        <taxon>Bacteria</taxon>
        <taxon>Pseudomonadati</taxon>
        <taxon>Acidobacteriota</taxon>
        <taxon>Terriglobia</taxon>
        <taxon>Terriglobales</taxon>
        <taxon>Acidobacteriaceae</taxon>
        <taxon>Chloracidobacterium</taxon>
    </lineage>
</organism>
<feature type="compositionally biased region" description="Basic residues" evidence="1">
    <location>
        <begin position="63"/>
        <end position="74"/>
    </location>
</feature>
<evidence type="ECO:0000256" key="1">
    <source>
        <dbReference type="SAM" id="MobiDB-lite"/>
    </source>
</evidence>